<dbReference type="InterPro" id="IPR002110">
    <property type="entry name" value="Ankyrin_rpt"/>
</dbReference>
<keyword evidence="2 3" id="KW-0040">ANK repeat</keyword>
<dbReference type="SMART" id="SM00248">
    <property type="entry name" value="ANK"/>
    <property type="match status" value="3"/>
</dbReference>
<dbReference type="InParanoid" id="A0A7M7TH09"/>
<feature type="compositionally biased region" description="Basic residues" evidence="4">
    <location>
        <begin position="875"/>
        <end position="887"/>
    </location>
</feature>
<dbReference type="EnsemblMetazoa" id="XM_789089">
    <property type="protein sequence ID" value="XP_794182"/>
    <property type="gene ID" value="LOC589451"/>
</dbReference>
<feature type="region of interest" description="Disordered" evidence="4">
    <location>
        <begin position="580"/>
        <end position="613"/>
    </location>
</feature>
<evidence type="ECO:0000256" key="2">
    <source>
        <dbReference type="ARBA" id="ARBA00023043"/>
    </source>
</evidence>
<evidence type="ECO:0000313" key="5">
    <source>
        <dbReference type="EnsemblMetazoa" id="XP_794182"/>
    </source>
</evidence>
<keyword evidence="6" id="KW-1185">Reference proteome</keyword>
<dbReference type="PROSITE" id="PS50297">
    <property type="entry name" value="ANK_REP_REGION"/>
    <property type="match status" value="3"/>
</dbReference>
<dbReference type="InterPro" id="IPR050776">
    <property type="entry name" value="Ank_Repeat/CDKN_Inhibitor"/>
</dbReference>
<dbReference type="PANTHER" id="PTHR24201:SF15">
    <property type="entry name" value="ANKYRIN REPEAT DOMAIN-CONTAINING PROTEIN 66"/>
    <property type="match status" value="1"/>
</dbReference>
<reference evidence="6" key="1">
    <citation type="submission" date="2015-02" db="EMBL/GenBank/DDBJ databases">
        <title>Genome sequencing for Strongylocentrotus purpuratus.</title>
        <authorList>
            <person name="Murali S."/>
            <person name="Liu Y."/>
            <person name="Vee V."/>
            <person name="English A."/>
            <person name="Wang M."/>
            <person name="Skinner E."/>
            <person name="Han Y."/>
            <person name="Muzny D.M."/>
            <person name="Worley K.C."/>
            <person name="Gibbs R.A."/>
        </authorList>
    </citation>
    <scope>NUCLEOTIDE SEQUENCE</scope>
</reference>
<dbReference type="OrthoDB" id="194358at2759"/>
<proteinExistence type="predicted"/>
<dbReference type="KEGG" id="spu:589451"/>
<dbReference type="AlphaFoldDB" id="A0A7M7TH09"/>
<dbReference type="InterPro" id="IPR035892">
    <property type="entry name" value="C2_domain_sf"/>
</dbReference>
<protein>
    <submittedName>
        <fullName evidence="5">Uncharacterized protein</fullName>
    </submittedName>
</protein>
<feature type="repeat" description="ANK" evidence="3">
    <location>
        <begin position="2"/>
        <end position="34"/>
    </location>
</feature>
<dbReference type="GeneID" id="589451"/>
<dbReference type="Proteomes" id="UP000007110">
    <property type="component" value="Unassembled WGS sequence"/>
</dbReference>
<dbReference type="Gene3D" id="1.25.40.20">
    <property type="entry name" value="Ankyrin repeat-containing domain"/>
    <property type="match status" value="1"/>
</dbReference>
<feature type="compositionally biased region" description="Polar residues" evidence="4">
    <location>
        <begin position="674"/>
        <end position="691"/>
    </location>
</feature>
<dbReference type="Pfam" id="PF12796">
    <property type="entry name" value="Ank_2"/>
    <property type="match status" value="1"/>
</dbReference>
<evidence type="ECO:0000313" key="6">
    <source>
        <dbReference type="Proteomes" id="UP000007110"/>
    </source>
</evidence>
<dbReference type="PROSITE" id="PS50088">
    <property type="entry name" value="ANK_REPEAT"/>
    <property type="match status" value="3"/>
</dbReference>
<dbReference type="Gene3D" id="2.60.40.150">
    <property type="entry name" value="C2 domain"/>
    <property type="match status" value="1"/>
</dbReference>
<feature type="region of interest" description="Disordered" evidence="4">
    <location>
        <begin position="147"/>
        <end position="167"/>
    </location>
</feature>
<feature type="compositionally biased region" description="Basic residues" evidence="4">
    <location>
        <begin position="585"/>
        <end position="602"/>
    </location>
</feature>
<feature type="compositionally biased region" description="Polar residues" evidence="4">
    <location>
        <begin position="792"/>
        <end position="803"/>
    </location>
</feature>
<feature type="region of interest" description="Disordered" evidence="4">
    <location>
        <begin position="765"/>
        <end position="894"/>
    </location>
</feature>
<feature type="repeat" description="ANK" evidence="3">
    <location>
        <begin position="35"/>
        <end position="67"/>
    </location>
</feature>
<evidence type="ECO:0000256" key="3">
    <source>
        <dbReference type="PROSITE-ProRule" id="PRU00023"/>
    </source>
</evidence>
<dbReference type="OMA" id="NIHAYNP"/>
<keyword evidence="1" id="KW-0677">Repeat</keyword>
<dbReference type="SUPFAM" id="SSF48403">
    <property type="entry name" value="Ankyrin repeat"/>
    <property type="match status" value="1"/>
</dbReference>
<reference evidence="5" key="2">
    <citation type="submission" date="2021-01" db="UniProtKB">
        <authorList>
            <consortium name="EnsemblMetazoa"/>
        </authorList>
    </citation>
    <scope>IDENTIFICATION</scope>
</reference>
<dbReference type="PANTHER" id="PTHR24201">
    <property type="entry name" value="ANK_REP_REGION DOMAIN-CONTAINING PROTEIN"/>
    <property type="match status" value="1"/>
</dbReference>
<sequence length="1012" mass="111924">MAADTKLHEAVHFGDSNLVESALEDGADPNSIGLYGWSPMHEAASNGDMDILDLLIQFKGNPNCSDDLEGCTPVHYAAREGHTDCLRALLKVGGRYDVENNGGKSPLDEAAEECRPILDKEKTRSFLNMTLDAARITVSKQKLAGSEGQRSEVVTSNDAGGNTYEAGGRIASPRAWDSIKVLETKKTSGKKSMTGTLQLSFEYNSKAKTFKIRVWSLQDVLLPPAEFSNLSRIYIRGHLLPDKKGESKRKTDEIRIDDPTKMMNSLVTLKRKGTRDSFKAVFLPSTFKFSKALEYQKVTQEMVDSKTVHVAVCVRQRYSTKTIPVAIIQLPMKDAVRKLLKEKYQLHSCINYSMPTNIHAYNPHDIVVISEGMYSNMTTSHPTLRTKSRHSLGVEENDARASSDINLQAVRCHSFESVPSATVDIDPVQQETALDDLLEVSIGRDDPGDVKASKKVAVVEVHELPSRPPSTPLPGIIDDGELTDVSVVSSSRQSPDSATIDMEGLETINLDGEPVQAISTPVKSRHARRIKHGFENPHVTIVDDGDDDEDFEVSIDKMDRGKWTRDKDAIIDIGVGDHGDDNKRKGIKGHLFKKRDKHKKKGKGDGLDNPGYVVDMRTGKKSLLGDFGHSDGRHGTGELEMLEILSDEEADLRFSSKKTDQNYGKGARGPSGHGSHQQQETVIDVGSSSNMPEKGRRTKSYDIRSAMRKEDIVVSNTRKKLPENRPKMKDIGKTEEAKFETETIPREMNSPIPIIHVECVDEVERSLSPGSRSPRLPRSPHQARRVGPVANVSASGRKSTQQEFPPPVTQGMPHTDLTGIRNEPGMGSKHKKGTSQGKPKQSHSPVDVTVISEIDDDVVGSPKLGKARSRERAAKSRSKSPGRRHQKGQQQGEAEIEMRTLWNNEEWRQKLATPKFKLQMFQRTCDDPHPSSPLLNGCRSADPARGVVHNPVFVPETPPTQTDMDTPSREKNGAKVKRRLHNDIAEPTNPEVDGKVEMAGSQSIMKISQSWL</sequence>
<name>A0A7M7TH09_STRPU</name>
<accession>A0A7M7TH09</accession>
<organism evidence="5 6">
    <name type="scientific">Strongylocentrotus purpuratus</name>
    <name type="common">Purple sea urchin</name>
    <dbReference type="NCBI Taxonomy" id="7668"/>
    <lineage>
        <taxon>Eukaryota</taxon>
        <taxon>Metazoa</taxon>
        <taxon>Echinodermata</taxon>
        <taxon>Eleutherozoa</taxon>
        <taxon>Echinozoa</taxon>
        <taxon>Echinoidea</taxon>
        <taxon>Euechinoidea</taxon>
        <taxon>Echinacea</taxon>
        <taxon>Camarodonta</taxon>
        <taxon>Echinidea</taxon>
        <taxon>Strongylocentrotidae</taxon>
        <taxon>Strongylocentrotus</taxon>
    </lineage>
</organism>
<feature type="region of interest" description="Disordered" evidence="4">
    <location>
        <begin position="655"/>
        <end position="699"/>
    </location>
</feature>
<evidence type="ECO:0000256" key="1">
    <source>
        <dbReference type="ARBA" id="ARBA00022737"/>
    </source>
</evidence>
<dbReference type="RefSeq" id="XP_794182.3">
    <property type="nucleotide sequence ID" value="XM_789089.4"/>
</dbReference>
<feature type="region of interest" description="Disordered" evidence="4">
    <location>
        <begin position="952"/>
        <end position="997"/>
    </location>
</feature>
<dbReference type="SUPFAM" id="SSF49562">
    <property type="entry name" value="C2 domain (Calcium/lipid-binding domain, CaLB)"/>
    <property type="match status" value="1"/>
</dbReference>
<feature type="repeat" description="ANK" evidence="3">
    <location>
        <begin position="69"/>
        <end position="101"/>
    </location>
</feature>
<evidence type="ECO:0000256" key="4">
    <source>
        <dbReference type="SAM" id="MobiDB-lite"/>
    </source>
</evidence>
<feature type="compositionally biased region" description="Low complexity" evidence="4">
    <location>
        <begin position="766"/>
        <end position="780"/>
    </location>
</feature>
<dbReference type="InterPro" id="IPR036770">
    <property type="entry name" value="Ankyrin_rpt-contain_sf"/>
</dbReference>
<feature type="compositionally biased region" description="Polar residues" evidence="4">
    <location>
        <begin position="834"/>
        <end position="844"/>
    </location>
</feature>